<evidence type="ECO:0000256" key="8">
    <source>
        <dbReference type="ARBA" id="ARBA00047899"/>
    </source>
</evidence>
<dbReference type="AlphaFoldDB" id="A0AAP0NFR4"/>
<dbReference type="GO" id="GO:0004674">
    <property type="term" value="F:protein serine/threonine kinase activity"/>
    <property type="evidence" value="ECO:0007669"/>
    <property type="project" value="UniProtKB-KW"/>
</dbReference>
<evidence type="ECO:0000256" key="11">
    <source>
        <dbReference type="SAM" id="Phobius"/>
    </source>
</evidence>
<keyword evidence="7" id="KW-0067">ATP-binding</keyword>
<sequence length="355" mass="40157">MGPDYHINVNYNLTWIFTVDSGFYYLARLHFCETIPLVRLVNQRVFSIYINNQTAERYADVISWSGGTGIPVFRDYAALVPDPYGTRSKQDLWLALHPDMDSGSQYGDAILNGLEIFKLNRSDGSFSVPNPDPRVGPMSPQPYSKQPVKEKSKGPSRLKVAVTGVVLAGGVLVLLCLLYFLIHRRKPKEKSPKTKVTSLPEELYRKFTLAEIRTATNNFDEALVISNGGFGRVYKGYIESGRTLVAIKRLKPKSLQGADEFLTEIEMLSTLRHRHSVSLIGYCNDKRQMILVYDYMAHGTLRDHLYKTDNPPLPWKLRLEICIGAARGIEYLHAGAKHTIIHRDVKTTNILVDKN</sequence>
<keyword evidence="4" id="KW-0808">Transferase</keyword>
<dbReference type="Gene3D" id="3.30.200.20">
    <property type="entry name" value="Phosphorylase Kinase, domain 1"/>
    <property type="match status" value="1"/>
</dbReference>
<accession>A0AAP0NFR4</accession>
<dbReference type="Gene3D" id="1.10.510.10">
    <property type="entry name" value="Transferase(Phosphotransferase) domain 1"/>
    <property type="match status" value="1"/>
</dbReference>
<dbReference type="EC" id="2.7.11.1" evidence="2"/>
<dbReference type="Gene3D" id="2.60.120.430">
    <property type="entry name" value="Galactose-binding lectin"/>
    <property type="match status" value="1"/>
</dbReference>
<keyword evidence="6" id="KW-0418">Kinase</keyword>
<feature type="domain" description="Protein kinase" evidence="12">
    <location>
        <begin position="219"/>
        <end position="355"/>
    </location>
</feature>
<dbReference type="InterPro" id="IPR011009">
    <property type="entry name" value="Kinase-like_dom_sf"/>
</dbReference>
<keyword evidence="5" id="KW-0547">Nucleotide-binding</keyword>
<evidence type="ECO:0000256" key="3">
    <source>
        <dbReference type="ARBA" id="ARBA00022527"/>
    </source>
</evidence>
<keyword evidence="14" id="KW-1185">Reference proteome</keyword>
<evidence type="ECO:0000256" key="4">
    <source>
        <dbReference type="ARBA" id="ARBA00022679"/>
    </source>
</evidence>
<dbReference type="FunFam" id="2.60.120.430:FF:000007">
    <property type="entry name" value="FERONIA receptor-like kinase"/>
    <property type="match status" value="1"/>
</dbReference>
<keyword evidence="3" id="KW-0723">Serine/threonine-protein kinase</keyword>
<name>A0AAP0NFR4_LIQFO</name>
<comment type="caution">
    <text evidence="13">The sequence shown here is derived from an EMBL/GenBank/DDBJ whole genome shotgun (WGS) entry which is preliminary data.</text>
</comment>
<comment type="catalytic activity">
    <reaction evidence="8">
        <text>L-threonyl-[protein] + ATP = O-phospho-L-threonyl-[protein] + ADP + H(+)</text>
        <dbReference type="Rhea" id="RHEA:46608"/>
        <dbReference type="Rhea" id="RHEA-COMP:11060"/>
        <dbReference type="Rhea" id="RHEA-COMP:11605"/>
        <dbReference type="ChEBI" id="CHEBI:15378"/>
        <dbReference type="ChEBI" id="CHEBI:30013"/>
        <dbReference type="ChEBI" id="CHEBI:30616"/>
        <dbReference type="ChEBI" id="CHEBI:61977"/>
        <dbReference type="ChEBI" id="CHEBI:456216"/>
        <dbReference type="EC" id="2.7.11.1"/>
    </reaction>
</comment>
<dbReference type="InterPro" id="IPR008271">
    <property type="entry name" value="Ser/Thr_kinase_AS"/>
</dbReference>
<evidence type="ECO:0000256" key="7">
    <source>
        <dbReference type="ARBA" id="ARBA00022840"/>
    </source>
</evidence>
<dbReference type="InterPro" id="IPR051824">
    <property type="entry name" value="LRR_Rcpt-Like_S/T_Kinase"/>
</dbReference>
<keyword evidence="11" id="KW-0812">Transmembrane</keyword>
<evidence type="ECO:0000256" key="1">
    <source>
        <dbReference type="ARBA" id="ARBA00004479"/>
    </source>
</evidence>
<reference evidence="13 14" key="1">
    <citation type="journal article" date="2024" name="Plant J.">
        <title>Genome sequences and population genomics reveal climatic adaptation and genomic divergence between two closely related sweetgum species.</title>
        <authorList>
            <person name="Xu W.Q."/>
            <person name="Ren C.Q."/>
            <person name="Zhang X.Y."/>
            <person name="Comes H.P."/>
            <person name="Liu X.H."/>
            <person name="Li Y.G."/>
            <person name="Kettle C.J."/>
            <person name="Jalonen R."/>
            <person name="Gaisberger H."/>
            <person name="Ma Y.Z."/>
            <person name="Qiu Y.X."/>
        </authorList>
    </citation>
    <scope>NUCLEOTIDE SEQUENCE [LARGE SCALE GENOMIC DNA]</scope>
    <source>
        <strain evidence="13">Hangzhou</strain>
    </source>
</reference>
<evidence type="ECO:0000259" key="12">
    <source>
        <dbReference type="PROSITE" id="PS50011"/>
    </source>
</evidence>
<proteinExistence type="predicted"/>
<evidence type="ECO:0000313" key="13">
    <source>
        <dbReference type="EMBL" id="KAK9272118.1"/>
    </source>
</evidence>
<evidence type="ECO:0000256" key="10">
    <source>
        <dbReference type="SAM" id="MobiDB-lite"/>
    </source>
</evidence>
<protein>
    <recommendedName>
        <fullName evidence="2">non-specific serine/threonine protein kinase</fullName>
        <ecNumber evidence="2">2.7.11.1</ecNumber>
    </recommendedName>
</protein>
<feature type="transmembrane region" description="Helical" evidence="11">
    <location>
        <begin position="160"/>
        <end position="182"/>
    </location>
</feature>
<dbReference type="SUPFAM" id="SSF56112">
    <property type="entry name" value="Protein kinase-like (PK-like)"/>
    <property type="match status" value="1"/>
</dbReference>
<dbReference type="GO" id="GO:0005524">
    <property type="term" value="F:ATP binding"/>
    <property type="evidence" value="ECO:0007669"/>
    <property type="project" value="UniProtKB-KW"/>
</dbReference>
<dbReference type="PANTHER" id="PTHR48006">
    <property type="entry name" value="LEUCINE-RICH REPEAT-CONTAINING PROTEIN DDB_G0281931-RELATED"/>
    <property type="match status" value="1"/>
</dbReference>
<evidence type="ECO:0000313" key="14">
    <source>
        <dbReference type="Proteomes" id="UP001415857"/>
    </source>
</evidence>
<dbReference type="PROSITE" id="PS50011">
    <property type="entry name" value="PROTEIN_KINASE_DOM"/>
    <property type="match status" value="1"/>
</dbReference>
<dbReference type="InterPro" id="IPR001245">
    <property type="entry name" value="Ser-Thr/Tyr_kinase_cat_dom"/>
</dbReference>
<dbReference type="Pfam" id="PF12819">
    <property type="entry name" value="Malectin_like"/>
    <property type="match status" value="1"/>
</dbReference>
<comment type="subcellular location">
    <subcellularLocation>
        <location evidence="1">Membrane</location>
        <topology evidence="1">Single-pass type I membrane protein</topology>
    </subcellularLocation>
</comment>
<dbReference type="EMBL" id="JBBPBK010000013">
    <property type="protein sequence ID" value="KAK9272118.1"/>
    <property type="molecule type" value="Genomic_DNA"/>
</dbReference>
<evidence type="ECO:0000256" key="5">
    <source>
        <dbReference type="ARBA" id="ARBA00022741"/>
    </source>
</evidence>
<organism evidence="13 14">
    <name type="scientific">Liquidambar formosana</name>
    <name type="common">Formosan gum</name>
    <dbReference type="NCBI Taxonomy" id="63359"/>
    <lineage>
        <taxon>Eukaryota</taxon>
        <taxon>Viridiplantae</taxon>
        <taxon>Streptophyta</taxon>
        <taxon>Embryophyta</taxon>
        <taxon>Tracheophyta</taxon>
        <taxon>Spermatophyta</taxon>
        <taxon>Magnoliopsida</taxon>
        <taxon>eudicotyledons</taxon>
        <taxon>Gunneridae</taxon>
        <taxon>Pentapetalae</taxon>
        <taxon>Saxifragales</taxon>
        <taxon>Altingiaceae</taxon>
        <taxon>Liquidambar</taxon>
    </lineage>
</organism>
<keyword evidence="11" id="KW-0472">Membrane</keyword>
<comment type="catalytic activity">
    <reaction evidence="9">
        <text>L-seryl-[protein] + ATP = O-phospho-L-seryl-[protein] + ADP + H(+)</text>
        <dbReference type="Rhea" id="RHEA:17989"/>
        <dbReference type="Rhea" id="RHEA-COMP:9863"/>
        <dbReference type="Rhea" id="RHEA-COMP:11604"/>
        <dbReference type="ChEBI" id="CHEBI:15378"/>
        <dbReference type="ChEBI" id="CHEBI:29999"/>
        <dbReference type="ChEBI" id="CHEBI:30616"/>
        <dbReference type="ChEBI" id="CHEBI:83421"/>
        <dbReference type="ChEBI" id="CHEBI:456216"/>
        <dbReference type="EC" id="2.7.11.1"/>
    </reaction>
</comment>
<keyword evidence="11" id="KW-1133">Transmembrane helix</keyword>
<dbReference type="GO" id="GO:0016020">
    <property type="term" value="C:membrane"/>
    <property type="evidence" value="ECO:0007669"/>
    <property type="project" value="UniProtKB-SubCell"/>
</dbReference>
<feature type="region of interest" description="Disordered" evidence="10">
    <location>
        <begin position="128"/>
        <end position="152"/>
    </location>
</feature>
<dbReference type="Pfam" id="PF07714">
    <property type="entry name" value="PK_Tyr_Ser-Thr"/>
    <property type="match status" value="1"/>
</dbReference>
<evidence type="ECO:0000256" key="2">
    <source>
        <dbReference type="ARBA" id="ARBA00012513"/>
    </source>
</evidence>
<dbReference type="InterPro" id="IPR024788">
    <property type="entry name" value="Malectin-like_Carb-bd_dom"/>
</dbReference>
<evidence type="ECO:0000256" key="9">
    <source>
        <dbReference type="ARBA" id="ARBA00048679"/>
    </source>
</evidence>
<dbReference type="PANTHER" id="PTHR48006:SF102">
    <property type="entry name" value="LEUCINE-RICH REPEAT-CONTAINING PROTEIN DDB_G0281931-RELATED"/>
    <property type="match status" value="1"/>
</dbReference>
<dbReference type="InterPro" id="IPR000719">
    <property type="entry name" value="Prot_kinase_dom"/>
</dbReference>
<dbReference type="FunFam" id="3.30.200.20:FF:000039">
    <property type="entry name" value="receptor-like protein kinase FERONIA"/>
    <property type="match status" value="1"/>
</dbReference>
<dbReference type="PROSITE" id="PS00108">
    <property type="entry name" value="PROTEIN_KINASE_ST"/>
    <property type="match status" value="1"/>
</dbReference>
<dbReference type="Proteomes" id="UP001415857">
    <property type="component" value="Unassembled WGS sequence"/>
</dbReference>
<evidence type="ECO:0000256" key="6">
    <source>
        <dbReference type="ARBA" id="ARBA00022777"/>
    </source>
</evidence>
<gene>
    <name evidence="13" type="ORF">L1049_002488</name>
</gene>
<dbReference type="SMART" id="SM00220">
    <property type="entry name" value="S_TKc"/>
    <property type="match status" value="1"/>
</dbReference>